<gene>
    <name evidence="3" type="ORF">CROQUDRAFT_100293</name>
</gene>
<accession>A0A9P6NAQ5</accession>
<dbReference type="Proteomes" id="UP000886653">
    <property type="component" value="Unassembled WGS sequence"/>
</dbReference>
<dbReference type="AlphaFoldDB" id="A0A9P6NAQ5"/>
<keyword evidence="2" id="KW-1133">Transmembrane helix</keyword>
<evidence type="ECO:0000256" key="1">
    <source>
        <dbReference type="SAM" id="MobiDB-lite"/>
    </source>
</evidence>
<comment type="caution">
    <text evidence="3">The sequence shown here is derived from an EMBL/GenBank/DDBJ whole genome shotgun (WGS) entry which is preliminary data.</text>
</comment>
<keyword evidence="2" id="KW-0472">Membrane</keyword>
<evidence type="ECO:0000313" key="3">
    <source>
        <dbReference type="EMBL" id="KAG0140311.1"/>
    </source>
</evidence>
<keyword evidence="2" id="KW-0812">Transmembrane</keyword>
<proteinExistence type="predicted"/>
<name>A0A9P6NAQ5_9BASI</name>
<reference evidence="3" key="1">
    <citation type="submission" date="2013-11" db="EMBL/GenBank/DDBJ databases">
        <title>Genome sequence of the fusiform rust pathogen reveals effectors for host alternation and coevolution with pine.</title>
        <authorList>
            <consortium name="DOE Joint Genome Institute"/>
            <person name="Smith K."/>
            <person name="Pendleton A."/>
            <person name="Kubisiak T."/>
            <person name="Anderson C."/>
            <person name="Salamov A."/>
            <person name="Aerts A."/>
            <person name="Riley R."/>
            <person name="Clum A."/>
            <person name="Lindquist E."/>
            <person name="Ence D."/>
            <person name="Campbell M."/>
            <person name="Kronenberg Z."/>
            <person name="Feau N."/>
            <person name="Dhillon B."/>
            <person name="Hamelin R."/>
            <person name="Burleigh J."/>
            <person name="Smith J."/>
            <person name="Yandell M."/>
            <person name="Nelson C."/>
            <person name="Grigoriev I."/>
            <person name="Davis J."/>
        </authorList>
    </citation>
    <scope>NUCLEOTIDE SEQUENCE</scope>
    <source>
        <strain evidence="3">G11</strain>
    </source>
</reference>
<dbReference type="EMBL" id="MU167455">
    <property type="protein sequence ID" value="KAG0140311.1"/>
    <property type="molecule type" value="Genomic_DNA"/>
</dbReference>
<protein>
    <submittedName>
        <fullName evidence="3">Uncharacterized protein</fullName>
    </submittedName>
</protein>
<evidence type="ECO:0000256" key="2">
    <source>
        <dbReference type="SAM" id="Phobius"/>
    </source>
</evidence>
<sequence length="120" mass="14020">MKKGVLYSRLSTLAPLYTTTFLHCRLFCTLTDSRSDLYRDQLPPPSINCIDRFASTDQSKSPKPDQTMQNKPPDGSDSNHPIDPNRINQTDQLFYWNSNHLYLFILLNHSIYFIEIVLYF</sequence>
<feature type="compositionally biased region" description="Polar residues" evidence="1">
    <location>
        <begin position="55"/>
        <end position="70"/>
    </location>
</feature>
<keyword evidence="4" id="KW-1185">Reference proteome</keyword>
<feature type="region of interest" description="Disordered" evidence="1">
    <location>
        <begin position="52"/>
        <end position="85"/>
    </location>
</feature>
<feature type="transmembrane region" description="Helical" evidence="2">
    <location>
        <begin position="101"/>
        <end position="119"/>
    </location>
</feature>
<organism evidence="3 4">
    <name type="scientific">Cronartium quercuum f. sp. fusiforme G11</name>
    <dbReference type="NCBI Taxonomy" id="708437"/>
    <lineage>
        <taxon>Eukaryota</taxon>
        <taxon>Fungi</taxon>
        <taxon>Dikarya</taxon>
        <taxon>Basidiomycota</taxon>
        <taxon>Pucciniomycotina</taxon>
        <taxon>Pucciniomycetes</taxon>
        <taxon>Pucciniales</taxon>
        <taxon>Coleosporiaceae</taxon>
        <taxon>Cronartium</taxon>
    </lineage>
</organism>
<evidence type="ECO:0000313" key="4">
    <source>
        <dbReference type="Proteomes" id="UP000886653"/>
    </source>
</evidence>